<name>A0A161SK55_9BRAD</name>
<dbReference type="Gene3D" id="2.40.37.20">
    <property type="entry name" value="D-serine dehydratase-like domain"/>
    <property type="match status" value="1"/>
</dbReference>
<evidence type="ECO:0000259" key="3">
    <source>
        <dbReference type="SMART" id="SM01119"/>
    </source>
</evidence>
<dbReference type="OrthoDB" id="9772497at2"/>
<dbReference type="RefSeq" id="WP_068738547.1">
    <property type="nucleotide sequence ID" value="NZ_LVYV01000056.1"/>
</dbReference>
<comment type="caution">
    <text evidence="4">The sequence shown here is derived from an EMBL/GenBank/DDBJ whole genome shotgun (WGS) entry which is preliminary data.</text>
</comment>
<evidence type="ECO:0000256" key="2">
    <source>
        <dbReference type="ARBA" id="ARBA00023239"/>
    </source>
</evidence>
<dbReference type="EMBL" id="LVYV01000056">
    <property type="protein sequence ID" value="KZD20292.1"/>
    <property type="molecule type" value="Genomic_DNA"/>
</dbReference>
<dbReference type="AlphaFoldDB" id="A0A161SK55"/>
<dbReference type="InterPro" id="IPR026956">
    <property type="entry name" value="D-ser_dehydrat-like_dom"/>
</dbReference>
<dbReference type="GO" id="GO:0036088">
    <property type="term" value="P:D-serine catabolic process"/>
    <property type="evidence" value="ECO:0007669"/>
    <property type="project" value="TreeGrafter"/>
</dbReference>
<accession>A0A161SK55</accession>
<keyword evidence="2" id="KW-0456">Lyase</keyword>
<dbReference type="SMART" id="SM01119">
    <property type="entry name" value="D-ser_dehydrat"/>
    <property type="match status" value="1"/>
</dbReference>
<proteinExistence type="inferred from homology"/>
<dbReference type="InterPro" id="IPR001608">
    <property type="entry name" value="Ala_racemase_N"/>
</dbReference>
<dbReference type="InterPro" id="IPR029066">
    <property type="entry name" value="PLP-binding_barrel"/>
</dbReference>
<comment type="similarity">
    <text evidence="1">Belongs to the DSD1 family.</text>
</comment>
<dbReference type="PANTHER" id="PTHR28004:SF2">
    <property type="entry name" value="D-SERINE DEHYDRATASE"/>
    <property type="match status" value="1"/>
</dbReference>
<keyword evidence="5" id="KW-1185">Reference proteome</keyword>
<reference evidence="4 5" key="1">
    <citation type="submission" date="2016-03" db="EMBL/GenBank/DDBJ databases">
        <title>Microsymbionts genomes from the relict species Vavilovia formosa (Stev.) Fed.</title>
        <authorList>
            <person name="Kopat V."/>
            <person name="Chirak E."/>
            <person name="Kimeklis A."/>
            <person name="Andronov E."/>
        </authorList>
    </citation>
    <scope>NUCLEOTIDE SEQUENCE [LARGE SCALE GENOMIC DNA]</scope>
    <source>
        <strain evidence="4 5">Vaf07</strain>
    </source>
</reference>
<dbReference type="SUPFAM" id="SSF51419">
    <property type="entry name" value="PLP-binding barrel"/>
    <property type="match status" value="1"/>
</dbReference>
<dbReference type="Pfam" id="PF14031">
    <property type="entry name" value="D-ser_dehydrat"/>
    <property type="match status" value="1"/>
</dbReference>
<protein>
    <recommendedName>
        <fullName evidence="3">D-serine dehydratase-like domain-containing protein</fullName>
    </recommendedName>
</protein>
<sequence>MPNMLDPNLPAFADIQTPALVLDASALQRNITAMAEFAKANGVALRPHAKTHKSTRIAQLQIEAGAVGISCATVAEIEAFAQAGITGLLLTTPVADRPKLARLAAVADQSDISIVVDHADQIHVLHELLDAGSRPLQVLIDIDVGQRRTGIVDTASTLALAQLIDATPGMTFGGIQGFAGHVQHMIDAQERRAGAARVRAMLDEHLHVLAEAGVKAEIVTGSGTGACAYDVTGTFTELQVGSYVFMDSDYGKLEHEGGALPYDPSLFILATVTSVNRAGEFTVDAGVKAMAFNGPVPSLMLGVPEGSTYRFGGDEHGMITMPDGAEAPKLGSRVLLLTTHCDPTVNLHAAYHVVGHNNGVETWPVLARYGA</sequence>
<dbReference type="Pfam" id="PF01168">
    <property type="entry name" value="Ala_racemase_N"/>
    <property type="match status" value="1"/>
</dbReference>
<dbReference type="InterPro" id="IPR051466">
    <property type="entry name" value="D-amino_acid_metab_enzyme"/>
</dbReference>
<organism evidence="4 5">
    <name type="scientific">Tardiphaga robiniae</name>
    <dbReference type="NCBI Taxonomy" id="943830"/>
    <lineage>
        <taxon>Bacteria</taxon>
        <taxon>Pseudomonadati</taxon>
        <taxon>Pseudomonadota</taxon>
        <taxon>Alphaproteobacteria</taxon>
        <taxon>Hyphomicrobiales</taxon>
        <taxon>Nitrobacteraceae</taxon>
        <taxon>Tardiphaga</taxon>
    </lineage>
</organism>
<dbReference type="CDD" id="cd06819">
    <property type="entry name" value="PLPDE_III_LS_D-TA"/>
    <property type="match status" value="1"/>
</dbReference>
<evidence type="ECO:0000313" key="5">
    <source>
        <dbReference type="Proteomes" id="UP000076574"/>
    </source>
</evidence>
<dbReference type="Gene3D" id="3.20.20.10">
    <property type="entry name" value="Alanine racemase"/>
    <property type="match status" value="1"/>
</dbReference>
<dbReference type="PANTHER" id="PTHR28004">
    <property type="entry name" value="ZGC:162816-RELATED"/>
    <property type="match status" value="1"/>
</dbReference>
<dbReference type="GO" id="GO:0008721">
    <property type="term" value="F:D-serine ammonia-lyase activity"/>
    <property type="evidence" value="ECO:0007669"/>
    <property type="project" value="TreeGrafter"/>
</dbReference>
<dbReference type="STRING" id="943830.A4A58_18750"/>
<dbReference type="Proteomes" id="UP000076574">
    <property type="component" value="Unassembled WGS sequence"/>
</dbReference>
<gene>
    <name evidence="4" type="ORF">A4A58_18750</name>
</gene>
<evidence type="ECO:0000313" key="4">
    <source>
        <dbReference type="EMBL" id="KZD20292.1"/>
    </source>
</evidence>
<feature type="domain" description="D-serine dehydratase-like" evidence="3">
    <location>
        <begin position="265"/>
        <end position="355"/>
    </location>
</feature>
<evidence type="ECO:0000256" key="1">
    <source>
        <dbReference type="ARBA" id="ARBA00005323"/>
    </source>
</evidence>
<dbReference type="InterPro" id="IPR042208">
    <property type="entry name" value="D-ser_dehydrat-like_sf"/>
</dbReference>